<reference evidence="2 3" key="1">
    <citation type="submission" date="2024-04" db="EMBL/GenBank/DDBJ databases">
        <title>Tritrichomonas musculus Genome.</title>
        <authorList>
            <person name="Alves-Ferreira E."/>
            <person name="Grigg M."/>
            <person name="Lorenzi H."/>
            <person name="Galac M."/>
        </authorList>
    </citation>
    <scope>NUCLEOTIDE SEQUENCE [LARGE SCALE GENOMIC DNA]</scope>
    <source>
        <strain evidence="2 3">EAF2021</strain>
    </source>
</reference>
<dbReference type="EMBL" id="JAPFFF010000004">
    <property type="protein sequence ID" value="KAK8892063.1"/>
    <property type="molecule type" value="Genomic_DNA"/>
</dbReference>
<accession>A0ABR2KM58</accession>
<organism evidence="2 3">
    <name type="scientific">Tritrichomonas musculus</name>
    <dbReference type="NCBI Taxonomy" id="1915356"/>
    <lineage>
        <taxon>Eukaryota</taxon>
        <taxon>Metamonada</taxon>
        <taxon>Parabasalia</taxon>
        <taxon>Tritrichomonadida</taxon>
        <taxon>Tritrichomonadidae</taxon>
        <taxon>Tritrichomonas</taxon>
    </lineage>
</organism>
<protein>
    <recommendedName>
        <fullName evidence="4">Spindle and kinetochore-associated protein 3</fullName>
    </recommendedName>
</protein>
<dbReference type="Proteomes" id="UP001470230">
    <property type="component" value="Unassembled WGS sequence"/>
</dbReference>
<name>A0ABR2KM58_9EUKA</name>
<evidence type="ECO:0000256" key="1">
    <source>
        <dbReference type="SAM" id="MobiDB-lite"/>
    </source>
</evidence>
<evidence type="ECO:0000313" key="3">
    <source>
        <dbReference type="Proteomes" id="UP001470230"/>
    </source>
</evidence>
<sequence length="234" mass="26995">MKNYAQYIDAGMKTLNECARTSNFQLLSSNEDEKLMSDINGSINSMKEEIDNIFSQASRLNGLNDFISRTVYSIQEIKRVGNSLGLQFQSTNQNEYPPQNNLDYNVSTNLQTQPQQPNDFRKDPINSIPNASNPNIQPRYYEYGSKPIFREITDEEYKKLPAIVPLLVKLDDMNKHYQNLINNMNNDTFIISSDDFSEIIQLSSSRMNAFIRALISLKRMTTIEDVDDTKYKML</sequence>
<feature type="compositionally biased region" description="Polar residues" evidence="1">
    <location>
        <begin position="90"/>
        <end position="118"/>
    </location>
</feature>
<gene>
    <name evidence="2" type="ORF">M9Y10_029285</name>
</gene>
<feature type="region of interest" description="Disordered" evidence="1">
    <location>
        <begin position="90"/>
        <end position="121"/>
    </location>
</feature>
<evidence type="ECO:0008006" key="4">
    <source>
        <dbReference type="Google" id="ProtNLM"/>
    </source>
</evidence>
<keyword evidence="3" id="KW-1185">Reference proteome</keyword>
<evidence type="ECO:0000313" key="2">
    <source>
        <dbReference type="EMBL" id="KAK8892063.1"/>
    </source>
</evidence>
<comment type="caution">
    <text evidence="2">The sequence shown here is derived from an EMBL/GenBank/DDBJ whole genome shotgun (WGS) entry which is preliminary data.</text>
</comment>
<proteinExistence type="predicted"/>